<keyword evidence="6" id="KW-1185">Reference proteome</keyword>
<evidence type="ECO:0000256" key="1">
    <source>
        <dbReference type="ARBA" id="ARBA00009075"/>
    </source>
</evidence>
<gene>
    <name evidence="5" type="ORF">EIY72_18230</name>
</gene>
<proteinExistence type="inferred from homology"/>
<protein>
    <submittedName>
        <fullName evidence="5">Outer membrane porin, OprD family</fullName>
    </submittedName>
</protein>
<dbReference type="OrthoDB" id="6759120at2"/>
<evidence type="ECO:0000256" key="4">
    <source>
        <dbReference type="SAM" id="SignalP"/>
    </source>
</evidence>
<evidence type="ECO:0000256" key="2">
    <source>
        <dbReference type="ARBA" id="ARBA00022448"/>
    </source>
</evidence>
<organism evidence="5 6">
    <name type="scientific">Pseudomonas vancouverensis</name>
    <dbReference type="NCBI Taxonomy" id="95300"/>
    <lineage>
        <taxon>Bacteria</taxon>
        <taxon>Pseudomonadati</taxon>
        <taxon>Pseudomonadota</taxon>
        <taxon>Gammaproteobacteria</taxon>
        <taxon>Pseudomonadales</taxon>
        <taxon>Pseudomonadaceae</taxon>
        <taxon>Pseudomonas</taxon>
    </lineage>
</organism>
<dbReference type="PANTHER" id="PTHR34596">
    <property type="entry name" value="CHITOPORIN"/>
    <property type="match status" value="1"/>
</dbReference>
<dbReference type="Gene3D" id="2.40.160.10">
    <property type="entry name" value="Porin"/>
    <property type="match status" value="1"/>
</dbReference>
<comment type="similarity">
    <text evidence="1">Belongs to the outer membrane porin (Opr) (TC 1.B.25) family.</text>
</comment>
<dbReference type="RefSeq" id="WP_093215958.1">
    <property type="nucleotide sequence ID" value="NZ_LT629803.1"/>
</dbReference>
<evidence type="ECO:0000256" key="3">
    <source>
        <dbReference type="ARBA" id="ARBA00022729"/>
    </source>
</evidence>
<dbReference type="InterPro" id="IPR023614">
    <property type="entry name" value="Porin_dom_sf"/>
</dbReference>
<dbReference type="EMBL" id="RRZK01000026">
    <property type="protein sequence ID" value="TDB59872.1"/>
    <property type="molecule type" value="Genomic_DNA"/>
</dbReference>
<feature type="signal peptide" evidence="4">
    <location>
        <begin position="1"/>
        <end position="22"/>
    </location>
</feature>
<name>A0A1H2ME11_PSEVA</name>
<dbReference type="InterPro" id="IPR005318">
    <property type="entry name" value="OM_porin_bac"/>
</dbReference>
<dbReference type="AlphaFoldDB" id="A0A1H2ME11"/>
<dbReference type="GO" id="GO:0016020">
    <property type="term" value="C:membrane"/>
    <property type="evidence" value="ECO:0007669"/>
    <property type="project" value="InterPro"/>
</dbReference>
<dbReference type="PANTHER" id="PTHR34596:SF2">
    <property type="entry name" value="CHITOPORIN"/>
    <property type="match status" value="1"/>
</dbReference>
<accession>A0A1H2ME11</accession>
<feature type="chain" id="PRO_5044371807" evidence="4">
    <location>
        <begin position="23"/>
        <end position="419"/>
    </location>
</feature>
<evidence type="ECO:0000313" key="5">
    <source>
        <dbReference type="EMBL" id="TDB59872.1"/>
    </source>
</evidence>
<reference evidence="6" key="1">
    <citation type="journal article" date="2019" name="bioRxiv">
        <title>Bacterially produced spermidine induces plant systemic susceptibility to pathogens.</title>
        <authorList>
            <person name="Melnyk R.A."/>
            <person name="Beskrovnaya P.A."/>
            <person name="Liu Z."/>
            <person name="Song Y."/>
            <person name="Haney C.H."/>
        </authorList>
    </citation>
    <scope>NUCLEOTIDE SEQUENCE [LARGE SCALE GENOMIC DNA]</scope>
    <source>
        <strain evidence="6">Dha-51</strain>
    </source>
</reference>
<comment type="caution">
    <text evidence="5">The sequence shown here is derived from an EMBL/GenBank/DDBJ whole genome shotgun (WGS) entry which is preliminary data.</text>
</comment>
<dbReference type="STRING" id="95300.SAMN05216558_0628"/>
<keyword evidence="3 4" id="KW-0732">Signal</keyword>
<dbReference type="GO" id="GO:0015288">
    <property type="term" value="F:porin activity"/>
    <property type="evidence" value="ECO:0007669"/>
    <property type="project" value="TreeGrafter"/>
</dbReference>
<sequence length="419" mass="46457">MKLQGFCVTVLSALIIPSTANADVVTDSTANLRLRNYYFDSDYRNTSTPGQPVSHQREWAQGAILDIRSGYTDTPLALGVDLTGMTALRLDSAPDRSGTGLLKRTDEGRAESGYSKGFATAKLRWSKTELRVGGHSSMVPVLITPPVRLFSPVFRGSELTSREWNDWTLTAAHFDRIMGRDDDRFEKMKMASPFGRFAKAAESEKFDYAGVDYTHANAVKLSYYTGRLDDIYQQHYLGALLTQALPVGQLVHDIRYYDSKDSGQSLAGKVDSRYLGLMSNWRAGGHTLGVGYYEVSGATGMPGISGTVLSVHSEGAMVSDMVNRDEQNWQFNYQYDFAASGIPGLTARFRYLRGNNILVPATGDQRGHESERFVQLGYVVQSGPLAGLGFMARNASYHSTFSRDINQTRFNIEYGIKLW</sequence>
<dbReference type="Pfam" id="PF03573">
    <property type="entry name" value="OprD"/>
    <property type="match status" value="1"/>
</dbReference>
<evidence type="ECO:0000313" key="6">
    <source>
        <dbReference type="Proteomes" id="UP000295254"/>
    </source>
</evidence>
<dbReference type="Proteomes" id="UP000295254">
    <property type="component" value="Unassembled WGS sequence"/>
</dbReference>
<keyword evidence="2" id="KW-0813">Transport</keyword>